<evidence type="ECO:0000313" key="2">
    <source>
        <dbReference type="Proteomes" id="UP001529510"/>
    </source>
</evidence>
<name>A0ABD0NDN2_CIRMR</name>
<dbReference type="EMBL" id="JAMKFB020000022">
    <property type="protein sequence ID" value="KAL0160127.1"/>
    <property type="molecule type" value="Genomic_DNA"/>
</dbReference>
<organism evidence="1 2">
    <name type="scientific">Cirrhinus mrigala</name>
    <name type="common">Mrigala</name>
    <dbReference type="NCBI Taxonomy" id="683832"/>
    <lineage>
        <taxon>Eukaryota</taxon>
        <taxon>Metazoa</taxon>
        <taxon>Chordata</taxon>
        <taxon>Craniata</taxon>
        <taxon>Vertebrata</taxon>
        <taxon>Euteleostomi</taxon>
        <taxon>Actinopterygii</taxon>
        <taxon>Neopterygii</taxon>
        <taxon>Teleostei</taxon>
        <taxon>Ostariophysi</taxon>
        <taxon>Cypriniformes</taxon>
        <taxon>Cyprinidae</taxon>
        <taxon>Labeoninae</taxon>
        <taxon>Labeonini</taxon>
        <taxon>Cirrhinus</taxon>
    </lineage>
</organism>
<accession>A0ABD0NDN2</accession>
<reference evidence="1 2" key="1">
    <citation type="submission" date="2024-05" db="EMBL/GenBank/DDBJ databases">
        <title>Genome sequencing and assembly of Indian major carp, Cirrhinus mrigala (Hamilton, 1822).</title>
        <authorList>
            <person name="Mohindra V."/>
            <person name="Chowdhury L.M."/>
            <person name="Lal K."/>
            <person name="Jena J.K."/>
        </authorList>
    </citation>
    <scope>NUCLEOTIDE SEQUENCE [LARGE SCALE GENOMIC DNA]</scope>
    <source>
        <strain evidence="1">CM1030</strain>
        <tissue evidence="1">Blood</tissue>
    </source>
</reference>
<dbReference type="Proteomes" id="UP001529510">
    <property type="component" value="Unassembled WGS sequence"/>
</dbReference>
<dbReference type="AlphaFoldDB" id="A0ABD0NDN2"/>
<evidence type="ECO:0000313" key="1">
    <source>
        <dbReference type="EMBL" id="KAL0160127.1"/>
    </source>
</evidence>
<comment type="caution">
    <text evidence="1">The sequence shown here is derived from an EMBL/GenBank/DDBJ whole genome shotgun (WGS) entry which is preliminary data.</text>
</comment>
<keyword evidence="2" id="KW-1185">Reference proteome</keyword>
<gene>
    <name evidence="1" type="ORF">M9458_043852</name>
</gene>
<sequence length="64" mass="6674">HKPCVSFSAHEKVKMSVAASVEGLSSSDAGDSAEQLPIEAAAQPESEAKLTAMLEVGFPTFPWA</sequence>
<protein>
    <submittedName>
        <fullName evidence="1">Uncharacterized protein</fullName>
    </submittedName>
</protein>
<feature type="non-terminal residue" evidence="1">
    <location>
        <position position="64"/>
    </location>
</feature>
<proteinExistence type="predicted"/>
<feature type="non-terminal residue" evidence="1">
    <location>
        <position position="1"/>
    </location>
</feature>